<comment type="function">
    <text evidence="2">Catalyzes the formation of N(4)-acetylcytidine (ac(4)C) at the wobble position of elongator tRNA(Met), using acetate and ATP as substrates. First activates an acetate ion to form acetyladenylate (Ac-AMP) and then transfers the acetyl group to tRNA to form ac(4)C34.</text>
</comment>
<dbReference type="GO" id="GO:0016879">
    <property type="term" value="F:ligase activity, forming carbon-nitrogen bonds"/>
    <property type="evidence" value="ECO:0007669"/>
    <property type="project" value="UniProtKB-UniRule"/>
</dbReference>
<reference evidence="3 4" key="1">
    <citation type="submission" date="2019-02" db="EMBL/GenBank/DDBJ databases">
        <title>Closed genome of Sporomusa termitida DSM 4440.</title>
        <authorList>
            <person name="Poehlein A."/>
            <person name="Daniel R."/>
        </authorList>
    </citation>
    <scope>NUCLEOTIDE SEQUENCE [LARGE SCALE GENOMIC DNA]</scope>
    <source>
        <strain evidence="3 4">DSM 4440</strain>
    </source>
</reference>
<dbReference type="GO" id="GO:0000049">
    <property type="term" value="F:tRNA binding"/>
    <property type="evidence" value="ECO:0007669"/>
    <property type="project" value="UniProtKB-KW"/>
</dbReference>
<dbReference type="Gene3D" id="3.40.50.620">
    <property type="entry name" value="HUPs"/>
    <property type="match status" value="1"/>
</dbReference>
<feature type="binding site" evidence="2">
    <location>
        <position position="161"/>
    </location>
    <ligand>
        <name>ATP</name>
        <dbReference type="ChEBI" id="CHEBI:30616"/>
    </ligand>
</feature>
<keyword evidence="2" id="KW-0694">RNA-binding</keyword>
<proteinExistence type="inferred from homology"/>
<evidence type="ECO:0000256" key="1">
    <source>
        <dbReference type="ARBA" id="ARBA00022694"/>
    </source>
</evidence>
<comment type="caution">
    <text evidence="2">Lacks conserved residue(s) required for the propagation of feature annotation.</text>
</comment>
<comment type="similarity">
    <text evidence="2">Belongs to the TmcAL family.</text>
</comment>
<gene>
    <name evidence="2" type="primary">tmcAL</name>
    <name evidence="3" type="ORF">SPTER_17400</name>
</gene>
<accession>A0A517DST4</accession>
<keyword evidence="1 2" id="KW-0819">tRNA processing</keyword>
<feature type="binding site" evidence="2">
    <location>
        <position position="186"/>
    </location>
    <ligand>
        <name>ATP</name>
        <dbReference type="ChEBI" id="CHEBI:30616"/>
    </ligand>
</feature>
<evidence type="ECO:0000256" key="2">
    <source>
        <dbReference type="HAMAP-Rule" id="MF_01539"/>
    </source>
</evidence>
<dbReference type="KEGG" id="sted:SPTER_17400"/>
<dbReference type="Pfam" id="PF05636">
    <property type="entry name" value="HIGH_NTase1"/>
    <property type="match status" value="1"/>
</dbReference>
<dbReference type="AlphaFoldDB" id="A0A517DST4"/>
<dbReference type="EMBL" id="CP036259">
    <property type="protein sequence ID" value="QDR80415.1"/>
    <property type="molecule type" value="Genomic_DNA"/>
</dbReference>
<organism evidence="3 4">
    <name type="scientific">Sporomusa termitida</name>
    <dbReference type="NCBI Taxonomy" id="2377"/>
    <lineage>
        <taxon>Bacteria</taxon>
        <taxon>Bacillati</taxon>
        <taxon>Bacillota</taxon>
        <taxon>Negativicutes</taxon>
        <taxon>Selenomonadales</taxon>
        <taxon>Sporomusaceae</taxon>
        <taxon>Sporomusa</taxon>
    </lineage>
</organism>
<dbReference type="SUPFAM" id="SSF52374">
    <property type="entry name" value="Nucleotidylyl transferase"/>
    <property type="match status" value="1"/>
</dbReference>
<name>A0A517DST4_9FIRM</name>
<dbReference type="OrthoDB" id="9769796at2"/>
<dbReference type="GO" id="GO:0006400">
    <property type="term" value="P:tRNA modification"/>
    <property type="evidence" value="ECO:0007669"/>
    <property type="project" value="UniProtKB-UniRule"/>
</dbReference>
<dbReference type="RefSeq" id="WP_144350032.1">
    <property type="nucleotide sequence ID" value="NZ_CP036259.1"/>
</dbReference>
<dbReference type="GO" id="GO:0005737">
    <property type="term" value="C:cytoplasm"/>
    <property type="evidence" value="ECO:0007669"/>
    <property type="project" value="UniProtKB-SubCell"/>
</dbReference>
<keyword evidence="2" id="KW-0547">Nucleotide-binding</keyword>
<keyword evidence="2" id="KW-0820">tRNA-binding</keyword>
<feature type="binding site" evidence="2">
    <location>
        <begin position="8"/>
        <end position="21"/>
    </location>
    <ligand>
        <name>ATP</name>
        <dbReference type="ChEBI" id="CHEBI:30616"/>
    </ligand>
</feature>
<comment type="catalytic activity">
    <reaction evidence="2">
        <text>cytidine(34) in elongator tRNA(Met) + acetate + ATP = N(4)-acetylcytidine(34) in elongator tRNA(Met) + AMP + diphosphate</text>
        <dbReference type="Rhea" id="RHEA:58144"/>
        <dbReference type="Rhea" id="RHEA-COMP:10693"/>
        <dbReference type="Rhea" id="RHEA-COMP:10694"/>
        <dbReference type="ChEBI" id="CHEBI:30089"/>
        <dbReference type="ChEBI" id="CHEBI:30616"/>
        <dbReference type="ChEBI" id="CHEBI:33019"/>
        <dbReference type="ChEBI" id="CHEBI:74900"/>
        <dbReference type="ChEBI" id="CHEBI:82748"/>
        <dbReference type="ChEBI" id="CHEBI:456215"/>
    </reaction>
</comment>
<keyword evidence="2" id="KW-0436">Ligase</keyword>
<sequence>MHTAVGLIVEYNPFHNGHLWHLTEAKRIAGAEFAIAIMSGNFLQRGEPAIVDKWSRAAMAVTAGVDLVIELPTVFAVRSAQYFATGGIQLLSRLGMVSHICFGAESADLAALTAAARALSASTTGSTIRQKMKTGRTYAASLALTLAETTGIDPGVIHSPNNILAIEYLRAIFTCAPQLIPLVIERCAANYHDTVITSTIASATAIRAAIAQNSLLLPDSSAWQSLPAATAAQINALIATGRAPVTFDAFSNIVLAKLRTMQLNELAALPDVTEGLHNKISDSARKASTLQELLSFIKSKRYPLTRLQRMMIHALLGTTKTTLAGFDQAGPLYARILAFNQNGRRLLRVIDRYSTVPVITKTARFLTSKQQQNNELTRLQDMLAYDIKATDIYVLGQPNCQWRAGGQDYQTSPHYLAN</sequence>
<dbReference type="Proteomes" id="UP000320776">
    <property type="component" value="Chromosome"/>
</dbReference>
<dbReference type="NCBIfam" id="NF010191">
    <property type="entry name" value="PRK13670.1"/>
    <property type="match status" value="1"/>
</dbReference>
<comment type="subcellular location">
    <subcellularLocation>
        <location evidence="2">Cytoplasm</location>
    </subcellularLocation>
</comment>
<feature type="binding site" evidence="2">
    <location>
        <position position="103"/>
    </location>
    <ligand>
        <name>ATP</name>
        <dbReference type="ChEBI" id="CHEBI:30616"/>
    </ligand>
</feature>
<dbReference type="InterPro" id="IPR008513">
    <property type="entry name" value="tRNA(Met)_cyd_acetate_ligase"/>
</dbReference>
<dbReference type="GO" id="GO:0005524">
    <property type="term" value="F:ATP binding"/>
    <property type="evidence" value="ECO:0007669"/>
    <property type="project" value="UniProtKB-KW"/>
</dbReference>
<dbReference type="EC" id="6.3.4.-" evidence="2"/>
<evidence type="ECO:0000313" key="3">
    <source>
        <dbReference type="EMBL" id="QDR80415.1"/>
    </source>
</evidence>
<keyword evidence="2" id="KW-0963">Cytoplasm</keyword>
<dbReference type="PANTHER" id="PTHR37825">
    <property type="entry name" value="TRNA(MET) CYTIDINE ACETATE LIGASE"/>
    <property type="match status" value="1"/>
</dbReference>
<keyword evidence="2" id="KW-0067">ATP-binding</keyword>
<dbReference type="InterPro" id="IPR014729">
    <property type="entry name" value="Rossmann-like_a/b/a_fold"/>
</dbReference>
<keyword evidence="4" id="KW-1185">Reference proteome</keyword>
<protein>
    <recommendedName>
        <fullName evidence="2">tRNA(Met) cytidine acetate ligase</fullName>
        <ecNumber evidence="2">6.3.4.-</ecNumber>
    </recommendedName>
</protein>
<evidence type="ECO:0000313" key="4">
    <source>
        <dbReference type="Proteomes" id="UP000320776"/>
    </source>
</evidence>
<dbReference type="HAMAP" id="MF_01539">
    <property type="entry name" value="TmcAL"/>
    <property type="match status" value="1"/>
</dbReference>
<dbReference type="PANTHER" id="PTHR37825:SF1">
    <property type="entry name" value="TRNA(MET) CYTIDINE ACETATE LIGASE"/>
    <property type="match status" value="1"/>
</dbReference>